<evidence type="ECO:0000313" key="15">
    <source>
        <dbReference type="EMBL" id="KAK7097043.1"/>
    </source>
</evidence>
<dbReference type="PANTHER" id="PTHR18945">
    <property type="entry name" value="NEUROTRANSMITTER GATED ION CHANNEL"/>
    <property type="match status" value="1"/>
</dbReference>
<feature type="transmembrane region" description="Helical" evidence="11">
    <location>
        <begin position="212"/>
        <end position="234"/>
    </location>
</feature>
<gene>
    <name evidence="15" type="ORF">V1264_004079</name>
</gene>
<keyword evidence="5 11" id="KW-0812">Transmembrane</keyword>
<keyword evidence="9 11" id="KW-0472">Membrane</keyword>
<evidence type="ECO:0000256" key="2">
    <source>
        <dbReference type="ARBA" id="ARBA00004236"/>
    </source>
</evidence>
<evidence type="ECO:0000256" key="12">
    <source>
        <dbReference type="SAM" id="MobiDB-lite"/>
    </source>
</evidence>
<dbReference type="Pfam" id="PF02931">
    <property type="entry name" value="Neur_chan_LBD"/>
    <property type="match status" value="1"/>
</dbReference>
<dbReference type="Proteomes" id="UP001374579">
    <property type="component" value="Unassembled WGS sequence"/>
</dbReference>
<feature type="compositionally biased region" description="Pro residues" evidence="12">
    <location>
        <begin position="308"/>
        <end position="319"/>
    </location>
</feature>
<name>A0AAN9B0V8_9CAEN</name>
<dbReference type="CDD" id="cd19049">
    <property type="entry name" value="LGIC_TM_anion"/>
    <property type="match status" value="1"/>
</dbReference>
<evidence type="ECO:0000256" key="4">
    <source>
        <dbReference type="ARBA" id="ARBA00022475"/>
    </source>
</evidence>
<dbReference type="SUPFAM" id="SSF90112">
    <property type="entry name" value="Neurotransmitter-gated ion-channel transmembrane pore"/>
    <property type="match status" value="1"/>
</dbReference>
<evidence type="ECO:0000256" key="5">
    <source>
        <dbReference type="ARBA" id="ARBA00022692"/>
    </source>
</evidence>
<dbReference type="InterPro" id="IPR018000">
    <property type="entry name" value="Neurotransmitter_ion_chnl_CS"/>
</dbReference>
<reference evidence="15 16" key="1">
    <citation type="submission" date="2024-02" db="EMBL/GenBank/DDBJ databases">
        <title>Chromosome-scale genome assembly of the rough periwinkle Littorina saxatilis.</title>
        <authorList>
            <person name="De Jode A."/>
            <person name="Faria R."/>
            <person name="Formenti G."/>
            <person name="Sims Y."/>
            <person name="Smith T.P."/>
            <person name="Tracey A."/>
            <person name="Wood J.M.D."/>
            <person name="Zagrodzka Z.B."/>
            <person name="Johannesson K."/>
            <person name="Butlin R.K."/>
            <person name="Leder E.H."/>
        </authorList>
    </citation>
    <scope>NUCLEOTIDE SEQUENCE [LARGE SCALE GENOMIC DNA]</scope>
    <source>
        <strain evidence="15">Snail1</strain>
        <tissue evidence="15">Muscle</tissue>
    </source>
</reference>
<feature type="domain" description="Neurotransmitter-gated ion-channel ligand-binding" evidence="13">
    <location>
        <begin position="11"/>
        <end position="208"/>
    </location>
</feature>
<dbReference type="SUPFAM" id="SSF63712">
    <property type="entry name" value="Nicotinic receptor ligand binding domain-like"/>
    <property type="match status" value="1"/>
</dbReference>
<comment type="caution">
    <text evidence="11">Lacks conserved residue(s) required for the propagation of feature annotation.</text>
</comment>
<proteinExistence type="inferred from homology"/>
<keyword evidence="16" id="KW-1185">Reference proteome</keyword>
<feature type="region of interest" description="Disordered" evidence="12">
    <location>
        <begin position="305"/>
        <end position="327"/>
    </location>
</feature>
<dbReference type="InterPro" id="IPR006029">
    <property type="entry name" value="Neurotrans-gated_channel_TM"/>
</dbReference>
<evidence type="ECO:0000256" key="7">
    <source>
        <dbReference type="ARBA" id="ARBA00022989"/>
    </source>
</evidence>
<dbReference type="NCBIfam" id="TIGR00860">
    <property type="entry name" value="LIC"/>
    <property type="match status" value="1"/>
</dbReference>
<dbReference type="InterPro" id="IPR036734">
    <property type="entry name" value="Neur_chan_lig-bd_sf"/>
</dbReference>
<feature type="domain" description="Neurotransmitter-gated ion-channel transmembrane" evidence="14">
    <location>
        <begin position="217"/>
        <end position="301"/>
    </location>
</feature>
<dbReference type="EMBL" id="JBAMIC010000013">
    <property type="protein sequence ID" value="KAK7097043.1"/>
    <property type="molecule type" value="Genomic_DNA"/>
</dbReference>
<dbReference type="GO" id="GO:0005886">
    <property type="term" value="C:plasma membrane"/>
    <property type="evidence" value="ECO:0007669"/>
    <property type="project" value="UniProtKB-SubCell"/>
</dbReference>
<sequence>MLGSLMQSEGNNNKVPPNFDADLPTLVTCHIYVDSFDSISEASMDYTVSIMMALSWVQPNLKYQYEVEFFEIDNDNMKKIWIPDLYFPNEKKASFHQVMNPNQMMRLYPDGRLEYFARLSLTLSCPMNLRNYPFDRQECALKVESFGFDADKLILEWVAGTPVDINRDIELPQFQVVGYESGDCDTRDRGYSRIGNHSCLEATFHMERSLQYYLIQMYIPSALIVIVSWLSFWLTVGAVAGRTSLGVLTVLTMTTQSSSVNASLPRVSYIKAIDLWMSTCLVFVFSALIEFAIVNVLSRRKGDHGFGPVPPPPPPPAPRPLENGPSTSTAAIMRSIDTIETDSQDPEADMEKGTLIRETLVDLDGRTQLVNQRQTKRMEVERKCCTSMQAAVMLDRVSRVAFPFFFASFCTCYWSYYAYFTDTSLSYPDSLNETELVFD</sequence>
<dbReference type="InterPro" id="IPR006202">
    <property type="entry name" value="Neur_chan_lig-bd"/>
</dbReference>
<evidence type="ECO:0000313" key="16">
    <source>
        <dbReference type="Proteomes" id="UP001374579"/>
    </source>
</evidence>
<organism evidence="15 16">
    <name type="scientific">Littorina saxatilis</name>
    <dbReference type="NCBI Taxonomy" id="31220"/>
    <lineage>
        <taxon>Eukaryota</taxon>
        <taxon>Metazoa</taxon>
        <taxon>Spiralia</taxon>
        <taxon>Lophotrochozoa</taxon>
        <taxon>Mollusca</taxon>
        <taxon>Gastropoda</taxon>
        <taxon>Caenogastropoda</taxon>
        <taxon>Littorinimorpha</taxon>
        <taxon>Littorinoidea</taxon>
        <taxon>Littorinidae</taxon>
        <taxon>Littorina</taxon>
    </lineage>
</organism>
<dbReference type="InterPro" id="IPR006028">
    <property type="entry name" value="GABAA/Glycine_rcpt"/>
</dbReference>
<feature type="transmembrane region" description="Helical" evidence="11">
    <location>
        <begin position="400"/>
        <end position="419"/>
    </location>
</feature>
<evidence type="ECO:0000256" key="1">
    <source>
        <dbReference type="ARBA" id="ARBA00004141"/>
    </source>
</evidence>
<keyword evidence="8 11" id="KW-0406">Ion transport</keyword>
<keyword evidence="7 11" id="KW-1133">Transmembrane helix</keyword>
<evidence type="ECO:0000256" key="6">
    <source>
        <dbReference type="ARBA" id="ARBA00022729"/>
    </source>
</evidence>
<protein>
    <submittedName>
        <fullName evidence="15">Uncharacterized protein</fullName>
    </submittedName>
</protein>
<evidence type="ECO:0000256" key="11">
    <source>
        <dbReference type="RuleBase" id="RU000687"/>
    </source>
</evidence>
<dbReference type="GO" id="GO:0004888">
    <property type="term" value="F:transmembrane signaling receptor activity"/>
    <property type="evidence" value="ECO:0007669"/>
    <property type="project" value="InterPro"/>
</dbReference>
<comment type="subcellular location">
    <subcellularLocation>
        <location evidence="2">Cell membrane</location>
    </subcellularLocation>
    <subcellularLocation>
        <location evidence="1">Membrane</location>
        <topology evidence="1">Multi-pass membrane protein</topology>
    </subcellularLocation>
</comment>
<dbReference type="PRINTS" id="PR00252">
    <property type="entry name" value="NRIONCHANNEL"/>
</dbReference>
<dbReference type="Pfam" id="PF02932">
    <property type="entry name" value="Neur_chan_memb"/>
    <property type="match status" value="1"/>
</dbReference>
<keyword evidence="4" id="KW-1003">Cell membrane</keyword>
<feature type="transmembrane region" description="Helical" evidence="11">
    <location>
        <begin position="275"/>
        <end position="297"/>
    </location>
</feature>
<keyword evidence="10 11" id="KW-0407">Ion channel</keyword>
<keyword evidence="6" id="KW-0732">Signal</keyword>
<dbReference type="InterPro" id="IPR038050">
    <property type="entry name" value="Neuro_actylchol_rec"/>
</dbReference>
<dbReference type="GO" id="GO:0005230">
    <property type="term" value="F:extracellular ligand-gated monoatomic ion channel activity"/>
    <property type="evidence" value="ECO:0007669"/>
    <property type="project" value="InterPro"/>
</dbReference>
<dbReference type="PROSITE" id="PS00236">
    <property type="entry name" value="NEUROTR_ION_CHANNEL"/>
    <property type="match status" value="1"/>
</dbReference>
<evidence type="ECO:0000256" key="8">
    <source>
        <dbReference type="ARBA" id="ARBA00023065"/>
    </source>
</evidence>
<dbReference type="Gene3D" id="2.70.170.10">
    <property type="entry name" value="Neurotransmitter-gated ion-channel ligand-binding domain"/>
    <property type="match status" value="1"/>
</dbReference>
<comment type="caution">
    <text evidence="15">The sequence shown here is derived from an EMBL/GenBank/DDBJ whole genome shotgun (WGS) entry which is preliminary data.</text>
</comment>
<keyword evidence="3 11" id="KW-0813">Transport</keyword>
<evidence type="ECO:0000259" key="14">
    <source>
        <dbReference type="Pfam" id="PF02932"/>
    </source>
</evidence>
<evidence type="ECO:0000256" key="9">
    <source>
        <dbReference type="ARBA" id="ARBA00023136"/>
    </source>
</evidence>
<evidence type="ECO:0000256" key="3">
    <source>
        <dbReference type="ARBA" id="ARBA00022448"/>
    </source>
</evidence>
<comment type="similarity">
    <text evidence="11">Belongs to the ligand-gated ion channel (TC 1.A.9) family.</text>
</comment>
<evidence type="ECO:0000259" key="13">
    <source>
        <dbReference type="Pfam" id="PF02931"/>
    </source>
</evidence>
<evidence type="ECO:0000256" key="10">
    <source>
        <dbReference type="ARBA" id="ARBA00023303"/>
    </source>
</evidence>
<dbReference type="PRINTS" id="PR00253">
    <property type="entry name" value="GABAARECEPTR"/>
</dbReference>
<dbReference type="InterPro" id="IPR036719">
    <property type="entry name" value="Neuro-gated_channel_TM_sf"/>
</dbReference>
<dbReference type="AlphaFoldDB" id="A0AAN9B0V8"/>
<accession>A0AAN9B0V8</accession>
<dbReference type="InterPro" id="IPR006201">
    <property type="entry name" value="Neur_channel"/>
</dbReference>
<dbReference type="Gene3D" id="1.20.58.390">
    <property type="entry name" value="Neurotransmitter-gated ion-channel transmembrane domain"/>
    <property type="match status" value="1"/>
</dbReference>
<dbReference type="CDD" id="cd18991">
    <property type="entry name" value="LGIC_ECD_GlyR"/>
    <property type="match status" value="1"/>
</dbReference>